<gene>
    <name evidence="6" type="ORF">BJZ21_001337</name>
</gene>
<evidence type="ECO:0000256" key="3">
    <source>
        <dbReference type="ARBA" id="ARBA00022722"/>
    </source>
</evidence>
<evidence type="ECO:0000256" key="1">
    <source>
        <dbReference type="ARBA" id="ARBA00004496"/>
    </source>
</evidence>
<evidence type="ECO:0000256" key="2">
    <source>
        <dbReference type="ARBA" id="ARBA00022490"/>
    </source>
</evidence>
<dbReference type="GO" id="GO:0016891">
    <property type="term" value="F:RNA endonuclease activity producing 5'-phosphomonoesters, hydrolytic mechanism"/>
    <property type="evidence" value="ECO:0007669"/>
    <property type="project" value="TreeGrafter"/>
</dbReference>
<dbReference type="RefSeq" id="WP_179663026.1">
    <property type="nucleotide sequence ID" value="NZ_JACCBG010000001.1"/>
</dbReference>
<dbReference type="EMBL" id="JACCBG010000001">
    <property type="protein sequence ID" value="NYD41254.1"/>
    <property type="molecule type" value="Genomic_DNA"/>
</dbReference>
<organism evidence="6 7">
    <name type="scientific">Nocardioides panaciterrulae</name>
    <dbReference type="NCBI Taxonomy" id="661492"/>
    <lineage>
        <taxon>Bacteria</taxon>
        <taxon>Bacillati</taxon>
        <taxon>Actinomycetota</taxon>
        <taxon>Actinomycetes</taxon>
        <taxon>Propionibacteriales</taxon>
        <taxon>Nocardioidaceae</taxon>
        <taxon>Nocardioides</taxon>
    </lineage>
</organism>
<dbReference type="EC" id="3.1.21.7" evidence="6"/>
<comment type="caution">
    <text evidence="6">The sequence shown here is derived from an EMBL/GenBank/DDBJ whole genome shotgun (WGS) entry which is preliminary data.</text>
</comment>
<evidence type="ECO:0000256" key="4">
    <source>
        <dbReference type="ARBA" id="ARBA00022759"/>
    </source>
</evidence>
<protein>
    <submittedName>
        <fullName evidence="6">Deoxyribonuclease V</fullName>
        <ecNumber evidence="6">3.1.21.7</ecNumber>
    </submittedName>
</protein>
<dbReference type="GO" id="GO:0006281">
    <property type="term" value="P:DNA repair"/>
    <property type="evidence" value="ECO:0007669"/>
    <property type="project" value="InterPro"/>
</dbReference>
<proteinExistence type="predicted"/>
<accession>A0A7Y9E4V5</accession>
<evidence type="ECO:0000313" key="7">
    <source>
        <dbReference type="Proteomes" id="UP000535511"/>
    </source>
</evidence>
<dbReference type="AlphaFoldDB" id="A0A7Y9E4V5"/>
<dbReference type="Proteomes" id="UP000535511">
    <property type="component" value="Unassembled WGS sequence"/>
</dbReference>
<keyword evidence="5 6" id="KW-0378">Hydrolase</keyword>
<keyword evidence="7" id="KW-1185">Reference proteome</keyword>
<reference evidence="6 7" key="1">
    <citation type="submission" date="2020-07" db="EMBL/GenBank/DDBJ databases">
        <title>Sequencing the genomes of 1000 actinobacteria strains.</title>
        <authorList>
            <person name="Klenk H.-P."/>
        </authorList>
    </citation>
    <scope>NUCLEOTIDE SEQUENCE [LARGE SCALE GENOMIC DNA]</scope>
    <source>
        <strain evidence="6 7">DSM 21350</strain>
    </source>
</reference>
<evidence type="ECO:0000313" key="6">
    <source>
        <dbReference type="EMBL" id="NYD41254.1"/>
    </source>
</evidence>
<keyword evidence="3" id="KW-0540">Nuclease</keyword>
<dbReference type="Gene3D" id="3.30.2170.10">
    <property type="entry name" value="archaeoglobus fulgidus dsm 4304 superfamily"/>
    <property type="match status" value="1"/>
</dbReference>
<dbReference type="GO" id="GO:0043737">
    <property type="term" value="F:deoxyribonuclease V activity"/>
    <property type="evidence" value="ECO:0007669"/>
    <property type="project" value="UniProtKB-EC"/>
</dbReference>
<name>A0A7Y9E4V5_9ACTN</name>
<dbReference type="PANTHER" id="PTHR28511:SF1">
    <property type="entry name" value="ENDONUCLEASE V"/>
    <property type="match status" value="1"/>
</dbReference>
<dbReference type="Pfam" id="PF04493">
    <property type="entry name" value="Endonuclease_5"/>
    <property type="match status" value="1"/>
</dbReference>
<dbReference type="InterPro" id="IPR007581">
    <property type="entry name" value="Endonuclease-V"/>
</dbReference>
<keyword evidence="4" id="KW-0255">Endonuclease</keyword>
<keyword evidence="2" id="KW-0963">Cytoplasm</keyword>
<dbReference type="GO" id="GO:0005737">
    <property type="term" value="C:cytoplasm"/>
    <property type="evidence" value="ECO:0007669"/>
    <property type="project" value="UniProtKB-SubCell"/>
</dbReference>
<dbReference type="GO" id="GO:0003727">
    <property type="term" value="F:single-stranded RNA binding"/>
    <property type="evidence" value="ECO:0007669"/>
    <property type="project" value="TreeGrafter"/>
</dbReference>
<dbReference type="PANTHER" id="PTHR28511">
    <property type="entry name" value="ENDONUCLEASE V"/>
    <property type="match status" value="1"/>
</dbReference>
<evidence type="ECO:0000256" key="5">
    <source>
        <dbReference type="ARBA" id="ARBA00022801"/>
    </source>
</evidence>
<sequence length="225" mass="23588">MWPTDADALVDRQRELATLTPAPWRPGVGALVSAGCWACFRRGVSGPGRAGDLAWGAAVLLEELRPVARRVAPGAARAGYVPGLLALRLGPLLSGLVGLLPRRPEVLLVDGTGRDHPRRAGLAVHLGAELDVPTVGVTHRPLLAEGGWPPDVRGATSPLLLDGDVVAAWVRTRAGTRPLVVHPGWRTDPDTAVAVVGRLAVRRTPEPLRAARQAAREARAAASLG</sequence>
<comment type="subcellular location">
    <subcellularLocation>
        <location evidence="1">Cytoplasm</location>
    </subcellularLocation>
</comment>